<comment type="catalytic activity">
    <reaction evidence="12">
        <text>D-ribose + ATP = D-ribose 5-phosphate + ADP + H(+)</text>
        <dbReference type="Rhea" id="RHEA:13697"/>
        <dbReference type="ChEBI" id="CHEBI:15378"/>
        <dbReference type="ChEBI" id="CHEBI:30616"/>
        <dbReference type="ChEBI" id="CHEBI:47013"/>
        <dbReference type="ChEBI" id="CHEBI:78346"/>
        <dbReference type="ChEBI" id="CHEBI:456216"/>
        <dbReference type="EC" id="2.7.1.15"/>
    </reaction>
</comment>
<keyword evidence="7 12" id="KW-0418">Kinase</keyword>
<dbReference type="STRING" id="1855383.SAMN05216548_101318"/>
<feature type="binding site" evidence="12">
    <location>
        <position position="242"/>
    </location>
    <ligand>
        <name>K(+)</name>
        <dbReference type="ChEBI" id="CHEBI:29103"/>
    </ligand>
</feature>
<dbReference type="PROSITE" id="PS00584">
    <property type="entry name" value="PFKB_KINASES_2"/>
    <property type="match status" value="1"/>
</dbReference>
<dbReference type="EC" id="2.7.1.15" evidence="2 12"/>
<organism evidence="14 15">
    <name type="scientific">Faunimonas pinastri</name>
    <dbReference type="NCBI Taxonomy" id="1855383"/>
    <lineage>
        <taxon>Bacteria</taxon>
        <taxon>Pseudomonadati</taxon>
        <taxon>Pseudomonadota</taxon>
        <taxon>Alphaproteobacteria</taxon>
        <taxon>Hyphomicrobiales</taxon>
        <taxon>Afifellaceae</taxon>
        <taxon>Faunimonas</taxon>
    </lineage>
</organism>
<evidence type="ECO:0000256" key="12">
    <source>
        <dbReference type="HAMAP-Rule" id="MF_01987"/>
    </source>
</evidence>
<feature type="binding site" evidence="12">
    <location>
        <position position="246"/>
    </location>
    <ligand>
        <name>substrate</name>
    </ligand>
</feature>
<evidence type="ECO:0000256" key="4">
    <source>
        <dbReference type="ARBA" id="ARBA00022679"/>
    </source>
</evidence>
<dbReference type="InterPro" id="IPR011611">
    <property type="entry name" value="PfkB_dom"/>
</dbReference>
<comment type="cofactor">
    <cofactor evidence="12">
        <name>Mg(2+)</name>
        <dbReference type="ChEBI" id="CHEBI:18420"/>
    </cofactor>
    <text evidence="12">Requires a divalent cation, most likely magnesium in vivo, as an electrophilic catalyst to aid phosphoryl group transfer. It is the chelate of the metal and the nucleotide that is the actual substrate.</text>
</comment>
<keyword evidence="5 12" id="KW-0479">Metal-binding</keyword>
<comment type="activity regulation">
    <text evidence="12">Activated by a monovalent cation that binds near, but not in, the active site. The most likely occupant of the site in vivo is potassium. Ion binding induces a conformational change that may alter substrate affinity.</text>
</comment>
<evidence type="ECO:0000256" key="5">
    <source>
        <dbReference type="ARBA" id="ARBA00022723"/>
    </source>
</evidence>
<feature type="binding site" evidence="12">
    <location>
        <position position="135"/>
    </location>
    <ligand>
        <name>substrate</name>
    </ligand>
</feature>
<dbReference type="Gene3D" id="3.40.1190.20">
    <property type="match status" value="1"/>
</dbReference>
<keyword evidence="8 12" id="KW-0067">ATP-binding</keyword>
<dbReference type="Pfam" id="PF00294">
    <property type="entry name" value="PfkB"/>
    <property type="match status" value="1"/>
</dbReference>
<evidence type="ECO:0000256" key="11">
    <source>
        <dbReference type="ARBA" id="ARBA00023277"/>
    </source>
</evidence>
<sequence>MIVVFGSVNIDLVTRVQRLPTGGETVQGSDYFLAPGGKGANQALAARRMGSEVAMVGRVGRDAFADLALALLREGDVNLSAMAPCDRPTGAAFITVEASSENQIVIAPGANGEARADALDALSVGAGDTLLLQREVPDAETWKAVGWAKARGMRTVLNLAPAGAVPLDVLQSLDILVMNESEAGILGAELGIAGSADEIAGELAARFGLAVVVTLGGEGALAVTRDGRFRIASFPVSPVDTTAAGDSFVGAFAAGLDEGFGFAWSLTAGCAAGSLACTVEGAQPSIPVRSEVLRLVESREIGDS</sequence>
<accession>A0A1H9A3Q5</accession>
<evidence type="ECO:0000256" key="1">
    <source>
        <dbReference type="ARBA" id="ARBA00005380"/>
    </source>
</evidence>
<keyword evidence="4 12" id="KW-0808">Transferase</keyword>
<dbReference type="GO" id="GO:0005524">
    <property type="term" value="F:ATP binding"/>
    <property type="evidence" value="ECO:0007669"/>
    <property type="project" value="UniProtKB-UniRule"/>
</dbReference>
<evidence type="ECO:0000256" key="9">
    <source>
        <dbReference type="ARBA" id="ARBA00022842"/>
    </source>
</evidence>
<dbReference type="PANTHER" id="PTHR10584">
    <property type="entry name" value="SUGAR KINASE"/>
    <property type="match status" value="1"/>
</dbReference>
<evidence type="ECO:0000256" key="8">
    <source>
        <dbReference type="ARBA" id="ARBA00022840"/>
    </source>
</evidence>
<feature type="domain" description="Carbohydrate kinase PfkB" evidence="13">
    <location>
        <begin position="2"/>
        <end position="287"/>
    </location>
</feature>
<feature type="binding site" evidence="12">
    <location>
        <position position="179"/>
    </location>
    <ligand>
        <name>ATP</name>
        <dbReference type="ChEBI" id="CHEBI:30616"/>
    </ligand>
</feature>
<keyword evidence="11 12" id="KW-0119">Carbohydrate metabolism</keyword>
<evidence type="ECO:0000313" key="14">
    <source>
        <dbReference type="EMBL" id="SEP71309.1"/>
    </source>
</evidence>
<evidence type="ECO:0000256" key="10">
    <source>
        <dbReference type="ARBA" id="ARBA00022958"/>
    </source>
</evidence>
<proteinExistence type="inferred from homology"/>
<evidence type="ECO:0000313" key="15">
    <source>
        <dbReference type="Proteomes" id="UP000199647"/>
    </source>
</evidence>
<dbReference type="InterPro" id="IPR029056">
    <property type="entry name" value="Ribokinase-like"/>
</dbReference>
<feature type="binding site" evidence="12">
    <location>
        <position position="276"/>
    </location>
    <ligand>
        <name>K(+)</name>
        <dbReference type="ChEBI" id="CHEBI:29103"/>
    </ligand>
</feature>
<dbReference type="InterPro" id="IPR002139">
    <property type="entry name" value="Ribo/fructo_kinase"/>
</dbReference>
<comment type="similarity">
    <text evidence="12">Belongs to the carbohydrate kinase PfkB family. Ribokinase subfamily.</text>
</comment>
<evidence type="ECO:0000256" key="3">
    <source>
        <dbReference type="ARBA" id="ARBA00016943"/>
    </source>
</evidence>
<feature type="binding site" evidence="12">
    <location>
        <position position="285"/>
    </location>
    <ligand>
        <name>K(+)</name>
        <dbReference type="ChEBI" id="CHEBI:29103"/>
    </ligand>
</feature>
<dbReference type="UniPathway" id="UPA00916">
    <property type="reaction ID" value="UER00889"/>
</dbReference>
<dbReference type="RefSeq" id="WP_177176652.1">
    <property type="nucleotide sequence ID" value="NZ_FOFG01000001.1"/>
</dbReference>
<feature type="binding site" evidence="12">
    <location>
        <begin position="37"/>
        <end position="41"/>
    </location>
    <ligand>
        <name>substrate</name>
    </ligand>
</feature>
<comment type="similarity">
    <text evidence="1">Belongs to the carbohydrate kinase pfkB family.</text>
</comment>
<feature type="binding site" evidence="12">
    <location>
        <begin position="245"/>
        <end position="246"/>
    </location>
    <ligand>
        <name>ATP</name>
        <dbReference type="ChEBI" id="CHEBI:30616"/>
    </ligand>
</feature>
<keyword evidence="15" id="KW-1185">Reference proteome</keyword>
<dbReference type="InterPro" id="IPR002173">
    <property type="entry name" value="Carboh/pur_kinase_PfkB_CS"/>
</dbReference>
<dbReference type="InterPro" id="IPR011877">
    <property type="entry name" value="Ribokinase"/>
</dbReference>
<feature type="binding site" evidence="12">
    <location>
        <begin position="9"/>
        <end position="11"/>
    </location>
    <ligand>
        <name>substrate</name>
    </ligand>
</feature>
<evidence type="ECO:0000256" key="6">
    <source>
        <dbReference type="ARBA" id="ARBA00022741"/>
    </source>
</evidence>
<keyword evidence="9 12" id="KW-0460">Magnesium</keyword>
<evidence type="ECO:0000256" key="2">
    <source>
        <dbReference type="ARBA" id="ARBA00012035"/>
    </source>
</evidence>
<dbReference type="CDD" id="cd01174">
    <property type="entry name" value="ribokinase"/>
    <property type="match status" value="1"/>
</dbReference>
<dbReference type="GO" id="GO:0019303">
    <property type="term" value="P:D-ribose catabolic process"/>
    <property type="evidence" value="ECO:0007669"/>
    <property type="project" value="UniProtKB-UniRule"/>
</dbReference>
<protein>
    <recommendedName>
        <fullName evidence="3 12">Ribokinase</fullName>
        <shortName evidence="12">RK</shortName>
        <ecNumber evidence="2 12">2.7.1.15</ecNumber>
    </recommendedName>
</protein>
<comment type="pathway">
    <text evidence="12">Carbohydrate metabolism; D-ribose degradation; D-ribose 5-phosphate from beta-D-ribopyranose: step 2/2.</text>
</comment>
<dbReference type="PANTHER" id="PTHR10584:SF166">
    <property type="entry name" value="RIBOKINASE"/>
    <property type="match status" value="1"/>
</dbReference>
<feature type="active site" description="Proton acceptor" evidence="12">
    <location>
        <position position="246"/>
    </location>
</feature>
<dbReference type="AlphaFoldDB" id="A0A1H9A3Q5"/>
<keyword evidence="10 12" id="KW-0630">Potassium</keyword>
<feature type="binding site" evidence="12">
    <location>
        <position position="240"/>
    </location>
    <ligand>
        <name>K(+)</name>
        <dbReference type="ChEBI" id="CHEBI:29103"/>
    </ligand>
</feature>
<comment type="subcellular location">
    <subcellularLocation>
        <location evidence="12">Cytoplasm</location>
    </subcellularLocation>
</comment>
<gene>
    <name evidence="12" type="primary">rbsK</name>
    <name evidence="14" type="ORF">SAMN05216548_101318</name>
</gene>
<comment type="subunit">
    <text evidence="12">Homodimer.</text>
</comment>
<feature type="binding site" evidence="12">
    <location>
        <begin position="214"/>
        <end position="219"/>
    </location>
    <ligand>
        <name>ATP</name>
        <dbReference type="ChEBI" id="CHEBI:30616"/>
    </ligand>
</feature>
<feature type="binding site" evidence="12">
    <location>
        <position position="281"/>
    </location>
    <ligand>
        <name>K(+)</name>
        <dbReference type="ChEBI" id="CHEBI:29103"/>
    </ligand>
</feature>
<dbReference type="SUPFAM" id="SSF53613">
    <property type="entry name" value="Ribokinase-like"/>
    <property type="match status" value="1"/>
</dbReference>
<evidence type="ECO:0000256" key="7">
    <source>
        <dbReference type="ARBA" id="ARBA00022777"/>
    </source>
</evidence>
<reference evidence="14 15" key="1">
    <citation type="submission" date="2016-10" db="EMBL/GenBank/DDBJ databases">
        <authorList>
            <person name="de Groot N.N."/>
        </authorList>
    </citation>
    <scope>NUCLEOTIDE SEQUENCE [LARGE SCALE GENOMIC DNA]</scope>
    <source>
        <strain evidence="14 15">A52C2</strain>
    </source>
</reference>
<dbReference type="GO" id="GO:0005829">
    <property type="term" value="C:cytosol"/>
    <property type="evidence" value="ECO:0007669"/>
    <property type="project" value="TreeGrafter"/>
</dbReference>
<comment type="caution">
    <text evidence="12">Lacks conserved residue(s) required for the propagation of feature annotation.</text>
</comment>
<keyword evidence="12" id="KW-0963">Cytoplasm</keyword>
<comment type="function">
    <text evidence="12">Catalyzes the phosphorylation of ribose at O-5 in a reaction requiring ATP and magnesium. The resulting D-ribose-5-phosphate can then be used either for sythesis of nucleotides, histidine, and tryptophan, or as a component of the pentose phosphate pathway.</text>
</comment>
<dbReference type="GO" id="GO:0004747">
    <property type="term" value="F:ribokinase activity"/>
    <property type="evidence" value="ECO:0007669"/>
    <property type="project" value="UniProtKB-UniRule"/>
</dbReference>
<feature type="binding site" evidence="12">
    <location>
        <position position="279"/>
    </location>
    <ligand>
        <name>K(+)</name>
        <dbReference type="ChEBI" id="CHEBI:29103"/>
    </ligand>
</feature>
<dbReference type="PRINTS" id="PR00990">
    <property type="entry name" value="RIBOKINASE"/>
</dbReference>
<dbReference type="EMBL" id="FOFG01000001">
    <property type="protein sequence ID" value="SEP71309.1"/>
    <property type="molecule type" value="Genomic_DNA"/>
</dbReference>
<evidence type="ECO:0000259" key="13">
    <source>
        <dbReference type="Pfam" id="PF00294"/>
    </source>
</evidence>
<dbReference type="GO" id="GO:0046872">
    <property type="term" value="F:metal ion binding"/>
    <property type="evidence" value="ECO:0007669"/>
    <property type="project" value="UniProtKB-KW"/>
</dbReference>
<dbReference type="Proteomes" id="UP000199647">
    <property type="component" value="Unassembled WGS sequence"/>
</dbReference>
<name>A0A1H9A3Q5_9HYPH</name>
<dbReference type="HAMAP" id="MF_01987">
    <property type="entry name" value="Ribokinase"/>
    <property type="match status" value="1"/>
</dbReference>
<keyword evidence="6 12" id="KW-0547">Nucleotide-binding</keyword>